<dbReference type="Proteomes" id="UP001233172">
    <property type="component" value="Unassembled WGS sequence"/>
</dbReference>
<feature type="chain" id="PRO_5042150505" evidence="3">
    <location>
        <begin position="22"/>
        <end position="469"/>
    </location>
</feature>
<feature type="transmembrane region" description="Helical" evidence="2">
    <location>
        <begin position="362"/>
        <end position="385"/>
    </location>
</feature>
<organism evidence="4 5">
    <name type="scientific">Biomphalaria pfeifferi</name>
    <name type="common">Bloodfluke planorb</name>
    <name type="synonym">Freshwater snail</name>
    <dbReference type="NCBI Taxonomy" id="112525"/>
    <lineage>
        <taxon>Eukaryota</taxon>
        <taxon>Metazoa</taxon>
        <taxon>Spiralia</taxon>
        <taxon>Lophotrochozoa</taxon>
        <taxon>Mollusca</taxon>
        <taxon>Gastropoda</taxon>
        <taxon>Heterobranchia</taxon>
        <taxon>Euthyneura</taxon>
        <taxon>Panpulmonata</taxon>
        <taxon>Hygrophila</taxon>
        <taxon>Lymnaeoidea</taxon>
        <taxon>Planorbidae</taxon>
        <taxon>Biomphalaria</taxon>
    </lineage>
</organism>
<feature type="compositionally biased region" description="Low complexity" evidence="1">
    <location>
        <begin position="398"/>
        <end position="407"/>
    </location>
</feature>
<keyword evidence="3" id="KW-0732">Signal</keyword>
<evidence type="ECO:0000256" key="3">
    <source>
        <dbReference type="SAM" id="SignalP"/>
    </source>
</evidence>
<gene>
    <name evidence="4" type="ORF">Bpfe_004259</name>
</gene>
<comment type="caution">
    <text evidence="4">The sequence shown here is derived from an EMBL/GenBank/DDBJ whole genome shotgun (WGS) entry which is preliminary data.</text>
</comment>
<evidence type="ECO:0000256" key="1">
    <source>
        <dbReference type="SAM" id="MobiDB-lite"/>
    </source>
</evidence>
<protein>
    <submittedName>
        <fullName evidence="4">Uncharacterized protein</fullName>
    </submittedName>
</protein>
<feature type="compositionally biased region" description="Polar residues" evidence="1">
    <location>
        <begin position="415"/>
        <end position="434"/>
    </location>
</feature>
<feature type="region of interest" description="Disordered" evidence="1">
    <location>
        <begin position="398"/>
        <end position="469"/>
    </location>
</feature>
<keyword evidence="2" id="KW-0812">Transmembrane</keyword>
<dbReference type="AlphaFoldDB" id="A0AAD8FJF4"/>
<feature type="region of interest" description="Disordered" evidence="1">
    <location>
        <begin position="321"/>
        <end position="349"/>
    </location>
</feature>
<feature type="compositionally biased region" description="Low complexity" evidence="1">
    <location>
        <begin position="435"/>
        <end position="450"/>
    </location>
</feature>
<accession>A0AAD8FJF4</accession>
<evidence type="ECO:0000313" key="4">
    <source>
        <dbReference type="EMBL" id="KAK0066138.1"/>
    </source>
</evidence>
<name>A0AAD8FJF4_BIOPF</name>
<evidence type="ECO:0000313" key="5">
    <source>
        <dbReference type="Proteomes" id="UP001233172"/>
    </source>
</evidence>
<reference evidence="4" key="2">
    <citation type="submission" date="2023-04" db="EMBL/GenBank/DDBJ databases">
        <authorList>
            <person name="Bu L."/>
            <person name="Lu L."/>
            <person name="Laidemitt M.R."/>
            <person name="Zhang S.M."/>
            <person name="Mutuku M."/>
            <person name="Mkoji G."/>
            <person name="Steinauer M."/>
            <person name="Loker E.S."/>
        </authorList>
    </citation>
    <scope>NUCLEOTIDE SEQUENCE</scope>
    <source>
        <strain evidence="4">KasaAsao</strain>
        <tissue evidence="4">Whole Snail</tissue>
    </source>
</reference>
<evidence type="ECO:0000256" key="2">
    <source>
        <dbReference type="SAM" id="Phobius"/>
    </source>
</evidence>
<proteinExistence type="predicted"/>
<keyword evidence="2" id="KW-1133">Transmembrane helix</keyword>
<sequence length="469" mass="52364">MQLFQLITLFSASAMILNSRAFGATLSVCYAKRLPLEGIQISCDLPRTNKPLYCDFCVLDNGTRSSERFGEVTYDRQRHDDAETKTESCKSVYFPKHTGSYRFDVDIAGQKKSTNDVIYHLPALHVQHTCKDRLLVNCSGRWFLEVPFIKIFIADQEVKELTIRSEKLPGSNDTYFVEAVAEIVSMETDPLNVRCEALYFIQSYSRHIANNITVQKGSSHNIVFQTKDGRDISDNITITHGVTRELICTVKGPSLHLSLLCSQPNVIEQGVNMKSHIHFNISWSADLQSTLCVCFFNLTNVCGKKEITIYFDLPLTESFSAESGRTDVPDNKSTSVSVNENSSSHSTLREKASQRLHVTVHYAIAAGVLILVFIPVLVIASYNIYHYWKEYSDYGSSRSASSSPQQSNEYASIKHSPQSSNSEPTPLENSALLDSSSSYGNSEKSGSSQSNPYISPDDVEYSSISIQTH</sequence>
<feature type="compositionally biased region" description="Low complexity" evidence="1">
    <location>
        <begin position="333"/>
        <end position="346"/>
    </location>
</feature>
<feature type="signal peptide" evidence="3">
    <location>
        <begin position="1"/>
        <end position="21"/>
    </location>
</feature>
<dbReference type="EMBL" id="JASAOG010000011">
    <property type="protein sequence ID" value="KAK0066138.1"/>
    <property type="molecule type" value="Genomic_DNA"/>
</dbReference>
<reference evidence="4" key="1">
    <citation type="journal article" date="2023" name="PLoS Negl. Trop. Dis.">
        <title>A genome sequence for Biomphalaria pfeifferi, the major vector snail for the human-infecting parasite Schistosoma mansoni.</title>
        <authorList>
            <person name="Bu L."/>
            <person name="Lu L."/>
            <person name="Laidemitt M.R."/>
            <person name="Zhang S.M."/>
            <person name="Mutuku M."/>
            <person name="Mkoji G."/>
            <person name="Steinauer M."/>
            <person name="Loker E.S."/>
        </authorList>
    </citation>
    <scope>NUCLEOTIDE SEQUENCE</scope>
    <source>
        <strain evidence="4">KasaAsao</strain>
    </source>
</reference>
<keyword evidence="2" id="KW-0472">Membrane</keyword>
<keyword evidence="5" id="KW-1185">Reference proteome</keyword>